<dbReference type="EMBL" id="KN846971">
    <property type="protein sequence ID" value="KIW81145.1"/>
    <property type="molecule type" value="Genomic_DNA"/>
</dbReference>
<sequence>MSAAVLSMSIAPVIVSSTTGTTMQALDNLAGQPSGMATMMAAHSDQKTASKKRHWWSRFRRGRPCREMKTLDTAHPSRSSSCGPTPLNDDMFPRRIHTNTSSQSAPSLRMHRTRDSFGDEDNTMTKPPVEITITGPDSTLASRMESSSRESSSSSNSVTSDITRSSTTDSVCSSMSSIFESRGRTSSGRGKRQEALGTKAMTKEQSKLAKYRARQDLYQDRSLDTLLLANAFIVM</sequence>
<dbReference type="VEuPathDB" id="FungiDB:Z517_04168"/>
<dbReference type="HOGENOM" id="CLU_1180260_0_0_1"/>
<proteinExistence type="predicted"/>
<evidence type="ECO:0000256" key="1">
    <source>
        <dbReference type="SAM" id="MobiDB-lite"/>
    </source>
</evidence>
<dbReference type="AlphaFoldDB" id="A0A0D2GRE3"/>
<name>A0A0D2GRE3_9EURO</name>
<dbReference type="Proteomes" id="UP000053029">
    <property type="component" value="Unassembled WGS sequence"/>
</dbReference>
<feature type="compositionally biased region" description="Low complexity" evidence="1">
    <location>
        <begin position="142"/>
        <end position="177"/>
    </location>
</feature>
<accession>A0A0D2GRE3</accession>
<reference evidence="2 3" key="1">
    <citation type="submission" date="2015-01" db="EMBL/GenBank/DDBJ databases">
        <title>The Genome Sequence of Fonsecaea pedrosoi CBS 271.37.</title>
        <authorList>
            <consortium name="The Broad Institute Genomics Platform"/>
            <person name="Cuomo C."/>
            <person name="de Hoog S."/>
            <person name="Gorbushina A."/>
            <person name="Stielow B."/>
            <person name="Teixiera M."/>
            <person name="Abouelleil A."/>
            <person name="Chapman S.B."/>
            <person name="Priest M."/>
            <person name="Young S.K."/>
            <person name="Wortman J."/>
            <person name="Nusbaum C."/>
            <person name="Birren B."/>
        </authorList>
    </citation>
    <scope>NUCLEOTIDE SEQUENCE [LARGE SCALE GENOMIC DNA]</scope>
    <source>
        <strain evidence="2 3">CBS 271.37</strain>
    </source>
</reference>
<evidence type="ECO:0000313" key="3">
    <source>
        <dbReference type="Proteomes" id="UP000053029"/>
    </source>
</evidence>
<protein>
    <submittedName>
        <fullName evidence="2">Uncharacterized protein</fullName>
    </submittedName>
</protein>
<gene>
    <name evidence="2" type="ORF">Z517_04168</name>
</gene>
<evidence type="ECO:0000313" key="2">
    <source>
        <dbReference type="EMBL" id="KIW81145.1"/>
    </source>
</evidence>
<dbReference type="GeneID" id="25303658"/>
<dbReference type="RefSeq" id="XP_013284953.1">
    <property type="nucleotide sequence ID" value="XM_013429499.1"/>
</dbReference>
<dbReference type="OrthoDB" id="4154520at2759"/>
<keyword evidence="3" id="KW-1185">Reference proteome</keyword>
<organism evidence="2 3">
    <name type="scientific">Fonsecaea pedrosoi CBS 271.37</name>
    <dbReference type="NCBI Taxonomy" id="1442368"/>
    <lineage>
        <taxon>Eukaryota</taxon>
        <taxon>Fungi</taxon>
        <taxon>Dikarya</taxon>
        <taxon>Ascomycota</taxon>
        <taxon>Pezizomycotina</taxon>
        <taxon>Eurotiomycetes</taxon>
        <taxon>Chaetothyriomycetidae</taxon>
        <taxon>Chaetothyriales</taxon>
        <taxon>Herpotrichiellaceae</taxon>
        <taxon>Fonsecaea</taxon>
    </lineage>
</organism>
<feature type="region of interest" description="Disordered" evidence="1">
    <location>
        <begin position="94"/>
        <end position="201"/>
    </location>
</feature>